<dbReference type="PANTHER" id="PTHR11571">
    <property type="entry name" value="GLUTATHIONE S-TRANSFERASE"/>
    <property type="match status" value="1"/>
</dbReference>
<sequence>MSTASIPSLTYFEGRGLGQFTRVLLHYLGIPFENITVSEISDALRATLPYGQLPVYRDGDFVLSQSSTIARYIAKKHNFMGSNIEEEFLVDQIVTSVHSDIFPAFASAATNPDKLKTLYPKFFGSYEKKLEENKFLVGSSITLADLYVYVCYDYVKFRGEAFSADELSDEKYPKLVELKKSFESNEGIAKYIKERPETKF</sequence>
<evidence type="ECO:0008006" key="5">
    <source>
        <dbReference type="Google" id="ProtNLM"/>
    </source>
</evidence>
<dbReference type="InterPro" id="IPR004046">
    <property type="entry name" value="GST_C"/>
</dbReference>
<dbReference type="InterPro" id="IPR050213">
    <property type="entry name" value="GST_superfamily"/>
</dbReference>
<dbReference type="InterPro" id="IPR036282">
    <property type="entry name" value="Glutathione-S-Trfase_C_sf"/>
</dbReference>
<evidence type="ECO:0000313" key="4">
    <source>
        <dbReference type="Proteomes" id="UP001344447"/>
    </source>
</evidence>
<dbReference type="SUPFAM" id="SSF47616">
    <property type="entry name" value="GST C-terminal domain-like"/>
    <property type="match status" value="1"/>
</dbReference>
<dbReference type="InterPro" id="IPR004045">
    <property type="entry name" value="Glutathione_S-Trfase_N"/>
</dbReference>
<dbReference type="PANTHER" id="PTHR11571:SF266">
    <property type="entry name" value="GLUTATHIONE S-TRANSFERASE ALPHA-2-RELATED"/>
    <property type="match status" value="1"/>
</dbReference>
<evidence type="ECO:0000313" key="3">
    <source>
        <dbReference type="EMBL" id="KAK5575176.1"/>
    </source>
</evidence>
<evidence type="ECO:0000259" key="1">
    <source>
        <dbReference type="PROSITE" id="PS50404"/>
    </source>
</evidence>
<dbReference type="Pfam" id="PF14497">
    <property type="entry name" value="GST_C_3"/>
    <property type="match status" value="1"/>
</dbReference>
<dbReference type="InterPro" id="IPR036249">
    <property type="entry name" value="Thioredoxin-like_sf"/>
</dbReference>
<comment type="caution">
    <text evidence="3">The sequence shown here is derived from an EMBL/GenBank/DDBJ whole genome shotgun (WGS) entry which is preliminary data.</text>
</comment>
<dbReference type="SFLD" id="SFLDG01205">
    <property type="entry name" value="AMPS.1"/>
    <property type="match status" value="1"/>
</dbReference>
<dbReference type="Pfam" id="PF02798">
    <property type="entry name" value="GST_N"/>
    <property type="match status" value="1"/>
</dbReference>
<reference evidence="3 4" key="1">
    <citation type="submission" date="2023-11" db="EMBL/GenBank/DDBJ databases">
        <title>Dfirmibasis_genome.</title>
        <authorList>
            <person name="Edelbroek B."/>
            <person name="Kjellin J."/>
            <person name="Jerlstrom-Hultqvist J."/>
            <person name="Soderbom F."/>
        </authorList>
    </citation>
    <scope>NUCLEOTIDE SEQUENCE [LARGE SCALE GENOMIC DNA]</scope>
    <source>
        <strain evidence="3 4">TNS-C-14</strain>
    </source>
</reference>
<evidence type="ECO:0000259" key="2">
    <source>
        <dbReference type="PROSITE" id="PS50405"/>
    </source>
</evidence>
<dbReference type="GO" id="GO:1904643">
    <property type="term" value="P:response to curcumin"/>
    <property type="evidence" value="ECO:0007669"/>
    <property type="project" value="UniProtKB-ARBA"/>
</dbReference>
<dbReference type="InterPro" id="IPR010987">
    <property type="entry name" value="Glutathione-S-Trfase_C-like"/>
</dbReference>
<dbReference type="FunFam" id="1.20.1050.130:FF:000014">
    <property type="entry name" value="Putative glutathione S-transferase alpha-5"/>
    <property type="match status" value="1"/>
</dbReference>
<dbReference type="Proteomes" id="UP001344447">
    <property type="component" value="Unassembled WGS sequence"/>
</dbReference>
<keyword evidence="4" id="KW-1185">Reference proteome</keyword>
<feature type="domain" description="GST C-terminal" evidence="2">
    <location>
        <begin position="83"/>
        <end position="200"/>
    </location>
</feature>
<proteinExistence type="predicted"/>
<dbReference type="SFLD" id="SFLDS00019">
    <property type="entry name" value="Glutathione_Transferase_(cytos"/>
    <property type="match status" value="1"/>
</dbReference>
<dbReference type="GO" id="GO:0004364">
    <property type="term" value="F:glutathione transferase activity"/>
    <property type="evidence" value="ECO:0007669"/>
    <property type="project" value="TreeGrafter"/>
</dbReference>
<dbReference type="PROSITE" id="PS50404">
    <property type="entry name" value="GST_NTER"/>
    <property type="match status" value="1"/>
</dbReference>
<accession>A0AAN7YMY6</accession>
<dbReference type="PROSITE" id="PS50405">
    <property type="entry name" value="GST_CTER"/>
    <property type="match status" value="1"/>
</dbReference>
<gene>
    <name evidence="3" type="ORF">RB653_010432</name>
</gene>
<dbReference type="EMBL" id="JAVFKY010000006">
    <property type="protein sequence ID" value="KAK5575176.1"/>
    <property type="molecule type" value="Genomic_DNA"/>
</dbReference>
<dbReference type="CDD" id="cd03039">
    <property type="entry name" value="GST_N_Sigma_like"/>
    <property type="match status" value="1"/>
</dbReference>
<dbReference type="SUPFAM" id="SSF52833">
    <property type="entry name" value="Thioredoxin-like"/>
    <property type="match status" value="1"/>
</dbReference>
<dbReference type="InterPro" id="IPR040079">
    <property type="entry name" value="Glutathione_S-Trfase"/>
</dbReference>
<dbReference type="Gene3D" id="1.20.1050.130">
    <property type="match status" value="1"/>
</dbReference>
<protein>
    <recommendedName>
        <fullName evidence="5">Glutathione S-transferase</fullName>
    </recommendedName>
</protein>
<dbReference type="SFLD" id="SFLDG00363">
    <property type="entry name" value="AMPS_(cytGST):_Alpha-__Mu-__Pi"/>
    <property type="match status" value="1"/>
</dbReference>
<feature type="domain" description="GST N-terminal" evidence="1">
    <location>
        <begin position="5"/>
        <end position="81"/>
    </location>
</feature>
<organism evidence="3 4">
    <name type="scientific">Dictyostelium firmibasis</name>
    <dbReference type="NCBI Taxonomy" id="79012"/>
    <lineage>
        <taxon>Eukaryota</taxon>
        <taxon>Amoebozoa</taxon>
        <taxon>Evosea</taxon>
        <taxon>Eumycetozoa</taxon>
        <taxon>Dictyostelia</taxon>
        <taxon>Dictyosteliales</taxon>
        <taxon>Dictyosteliaceae</taxon>
        <taxon>Dictyostelium</taxon>
    </lineage>
</organism>
<dbReference type="GO" id="GO:0006749">
    <property type="term" value="P:glutathione metabolic process"/>
    <property type="evidence" value="ECO:0007669"/>
    <property type="project" value="TreeGrafter"/>
</dbReference>
<name>A0AAN7YMY6_9MYCE</name>
<dbReference type="CDD" id="cd03192">
    <property type="entry name" value="GST_C_Sigma_like"/>
    <property type="match status" value="1"/>
</dbReference>
<dbReference type="AlphaFoldDB" id="A0AAN7YMY6"/>